<organism evidence="2 3">
    <name type="scientific">Maudiozyma exigua</name>
    <name type="common">Yeast</name>
    <name type="synonym">Kazachstania exigua</name>
    <dbReference type="NCBI Taxonomy" id="34358"/>
    <lineage>
        <taxon>Eukaryota</taxon>
        <taxon>Fungi</taxon>
        <taxon>Dikarya</taxon>
        <taxon>Ascomycota</taxon>
        <taxon>Saccharomycotina</taxon>
        <taxon>Saccharomycetes</taxon>
        <taxon>Saccharomycetales</taxon>
        <taxon>Saccharomycetaceae</taxon>
        <taxon>Maudiozyma</taxon>
    </lineage>
</organism>
<dbReference type="OrthoDB" id="1106148at2759"/>
<dbReference type="GO" id="GO:0005634">
    <property type="term" value="C:nucleus"/>
    <property type="evidence" value="ECO:0007669"/>
    <property type="project" value="TreeGrafter"/>
</dbReference>
<dbReference type="PANTHER" id="PTHR13523">
    <property type="entry name" value="COILED-COIL-HELIX-COILED-COIL-HELIX DOMAIN CONTAINING 2/NUR77"/>
    <property type="match status" value="1"/>
</dbReference>
<dbReference type="InterPro" id="IPR055304">
    <property type="entry name" value="CHCHD2/10-like"/>
</dbReference>
<feature type="compositionally biased region" description="Polar residues" evidence="1">
    <location>
        <begin position="48"/>
        <end position="59"/>
    </location>
</feature>
<accession>A0A9P7B3P8</accession>
<dbReference type="Proteomes" id="UP000750334">
    <property type="component" value="Unassembled WGS sequence"/>
</dbReference>
<sequence length="174" mass="17953">MARSRGGSRPAARRPAARPSPTRTQSRSASTMAAPASFGGQPARAAPSLTSPAATQAPVSAQAGAQPRQPGMFAQMASTAAGVAVGSAVGHTIGAGLTGMFSGSGSDNASEVAPLEQNGQLQAQQSQLTQDQAKMCDMDARNFTRCLDENNGNFQACDYYLQQLKACQEAARQY</sequence>
<feature type="region of interest" description="Disordered" evidence="1">
    <location>
        <begin position="1"/>
        <end position="67"/>
    </location>
</feature>
<dbReference type="EMBL" id="PUHR01000248">
    <property type="protein sequence ID" value="KAG0656867.1"/>
    <property type="molecule type" value="Genomic_DNA"/>
</dbReference>
<gene>
    <name evidence="2" type="ORF">C6P45_002557</name>
</gene>
<protein>
    <recommendedName>
        <fullName evidence="4">CHCH domain-containing protein</fullName>
    </recommendedName>
</protein>
<dbReference type="PANTHER" id="PTHR13523:SF2">
    <property type="entry name" value="COILED-COIL-HELIX-COILED-COIL-HELIX DOMAIN CONTAINING 2, ISOFORM A-RELATED"/>
    <property type="match status" value="1"/>
</dbReference>
<proteinExistence type="predicted"/>
<comment type="caution">
    <text evidence="2">The sequence shown here is derived from an EMBL/GenBank/DDBJ whole genome shotgun (WGS) entry which is preliminary data.</text>
</comment>
<evidence type="ECO:0000313" key="2">
    <source>
        <dbReference type="EMBL" id="KAG0656867.1"/>
    </source>
</evidence>
<dbReference type="GO" id="GO:0005739">
    <property type="term" value="C:mitochondrion"/>
    <property type="evidence" value="ECO:0007669"/>
    <property type="project" value="TreeGrafter"/>
</dbReference>
<evidence type="ECO:0000313" key="3">
    <source>
        <dbReference type="Proteomes" id="UP000750334"/>
    </source>
</evidence>
<evidence type="ECO:0000256" key="1">
    <source>
        <dbReference type="SAM" id="MobiDB-lite"/>
    </source>
</evidence>
<evidence type="ECO:0008006" key="4">
    <source>
        <dbReference type="Google" id="ProtNLM"/>
    </source>
</evidence>
<feature type="compositionally biased region" description="Low complexity" evidence="1">
    <location>
        <begin position="1"/>
        <end position="10"/>
    </location>
</feature>
<reference evidence="2 3" key="1">
    <citation type="submission" date="2020-11" db="EMBL/GenBank/DDBJ databases">
        <title>Kefir isolates.</title>
        <authorList>
            <person name="Marcisauskas S."/>
            <person name="Kim Y."/>
            <person name="Blasche S."/>
        </authorList>
    </citation>
    <scope>NUCLEOTIDE SEQUENCE [LARGE SCALE GENOMIC DNA]</scope>
    <source>
        <strain evidence="2 3">OG2</strain>
    </source>
</reference>
<name>A0A9P7B3P8_MAUEX</name>
<keyword evidence="3" id="KW-1185">Reference proteome</keyword>
<dbReference type="GO" id="GO:0007005">
    <property type="term" value="P:mitochondrion organization"/>
    <property type="evidence" value="ECO:0007669"/>
    <property type="project" value="InterPro"/>
</dbReference>
<dbReference type="AlphaFoldDB" id="A0A9P7B3P8"/>